<proteinExistence type="predicted"/>
<keyword evidence="5" id="KW-1185">Reference proteome</keyword>
<protein>
    <submittedName>
        <fullName evidence="6">Prostate stem cell antigen</fullName>
    </submittedName>
</protein>
<keyword evidence="1 3" id="KW-0732">Signal</keyword>
<feature type="chain" id="PRO_5045468344" evidence="3">
    <location>
        <begin position="21"/>
        <end position="167"/>
    </location>
</feature>
<reference evidence="6" key="1">
    <citation type="submission" date="2025-08" db="UniProtKB">
        <authorList>
            <consortium name="RefSeq"/>
        </authorList>
    </citation>
    <scope>IDENTIFICATION</scope>
    <source>
        <tissue evidence="6">Blood</tissue>
    </source>
</reference>
<dbReference type="Pfam" id="PF00021">
    <property type="entry name" value="UPAR_LY6"/>
    <property type="match status" value="2"/>
</dbReference>
<dbReference type="InterPro" id="IPR045860">
    <property type="entry name" value="Snake_toxin-like_sf"/>
</dbReference>
<name>A0ABM4TGC0_BOSIN</name>
<dbReference type="RefSeq" id="XP_070659101.1">
    <property type="nucleotide sequence ID" value="XM_070803000.1"/>
</dbReference>
<evidence type="ECO:0000259" key="4">
    <source>
        <dbReference type="Pfam" id="PF00021"/>
    </source>
</evidence>
<dbReference type="PANTHER" id="PTHR16983:SF1">
    <property type="entry name" value="PROSTATE STEM CELL ANTIGEN"/>
    <property type="match status" value="1"/>
</dbReference>
<feature type="signal peptide" evidence="3">
    <location>
        <begin position="1"/>
        <end position="20"/>
    </location>
</feature>
<organism evidence="5 6">
    <name type="scientific">Bos indicus</name>
    <name type="common">Zebu</name>
    <dbReference type="NCBI Taxonomy" id="9915"/>
    <lineage>
        <taxon>Eukaryota</taxon>
        <taxon>Metazoa</taxon>
        <taxon>Chordata</taxon>
        <taxon>Craniata</taxon>
        <taxon>Vertebrata</taxon>
        <taxon>Euteleostomi</taxon>
        <taxon>Mammalia</taxon>
        <taxon>Eutheria</taxon>
        <taxon>Laurasiatheria</taxon>
        <taxon>Artiodactyla</taxon>
        <taxon>Ruminantia</taxon>
        <taxon>Pecora</taxon>
        <taxon>Bovidae</taxon>
        <taxon>Bovinae</taxon>
        <taxon>Bos</taxon>
    </lineage>
</organism>
<evidence type="ECO:0000313" key="6">
    <source>
        <dbReference type="RefSeq" id="XP_070659101.1"/>
    </source>
</evidence>
<dbReference type="Gene3D" id="2.10.60.10">
    <property type="entry name" value="CD59"/>
    <property type="match status" value="1"/>
</dbReference>
<evidence type="ECO:0000256" key="1">
    <source>
        <dbReference type="ARBA" id="ARBA00022729"/>
    </source>
</evidence>
<feature type="domain" description="UPAR/Ly6" evidence="4">
    <location>
        <begin position="99"/>
        <end position="137"/>
    </location>
</feature>
<evidence type="ECO:0000313" key="5">
    <source>
        <dbReference type="Proteomes" id="UP001652663"/>
    </source>
</evidence>
<sequence length="167" mass="17139">MKALNLPLLAANLALQPGTALQCYSCEDQGNNEGCQRVQNCRTSAGPSVSVSGPCTPGLSASCPAPPRCPSDATPRPRPAHSPGRPAPRVIPRTPSEGISLLTVISKGCSSHCVEDSGNSFGSKKNIACCSTDLCNASRAQALQPAGVTQVLLGAPGHLLLWGRAQL</sequence>
<evidence type="ECO:0000256" key="2">
    <source>
        <dbReference type="SAM" id="MobiDB-lite"/>
    </source>
</evidence>
<evidence type="ECO:0000256" key="3">
    <source>
        <dbReference type="SAM" id="SignalP"/>
    </source>
</evidence>
<dbReference type="InterPro" id="IPR016054">
    <property type="entry name" value="LY6_UPA_recep-like"/>
</dbReference>
<dbReference type="SUPFAM" id="SSF57302">
    <property type="entry name" value="Snake toxin-like"/>
    <property type="match status" value="1"/>
</dbReference>
<feature type="domain" description="UPAR/Ly6" evidence="4">
    <location>
        <begin position="20"/>
        <end position="45"/>
    </location>
</feature>
<feature type="region of interest" description="Disordered" evidence="2">
    <location>
        <begin position="66"/>
        <end position="93"/>
    </location>
</feature>
<dbReference type="PANTHER" id="PTHR16983">
    <property type="entry name" value="UPAR/LY6 DOMAIN-CONTAINING PROTEIN"/>
    <property type="match status" value="1"/>
</dbReference>
<dbReference type="GeneID" id="139186995"/>
<accession>A0ABM4TGC0</accession>
<dbReference type="Proteomes" id="UP001652663">
    <property type="component" value="Chromosome 14"/>
</dbReference>
<gene>
    <name evidence="6" type="primary">PSCA</name>
</gene>
<dbReference type="InterPro" id="IPR051110">
    <property type="entry name" value="Ly-6/neurotoxin-like_GPI-ap"/>
</dbReference>